<sequence>MSDKRPVKRLVVLVDGCEPRESKKDTNPSTIHRIKQLVHDGLVISNDIPVAQIPKYYVATSNVTKLSDRFRSRSTTSDDSNALIKKIVKDVCLTLEQPEDELWLYGSGHGAFIARAVAGIVHRMGLPRSQAFDELFDTTIGLIKAQIEDDFKKGPQLMHKIKSESNDPPRIPFVGLFDTTILTSKTSYDISFNQSIETARHALAMNENRSNRTPEIFKIPDDADMTNRSLIQAWFIGTHEDMIGGTAQDGLSLYPLQWMILESIYSGLRVNNIGDSKDSDYPMALVFPQYAGNLPPLDGSEEIEWRLQYTNGLRTSMFDLQSAHGKKSAAGIDIHAIKLDTDCYKRAANRQVFDLKGALKGWCDAAPYGNMIHPSLFCILDRYPRHNDLNNFKLLKKPISNFQESYLIAEEDALAPWLRDMQLEASGVKAFRILVCGKTGVGKSTLINKVFGVEMTDESLSYDQGVHDINVAFESPKHPGLLIHDSRGWQAGSDAELDLIAKFLRHRAFQEDPAEALHVIWFCVDSDVSRIEEADKRTFATIAQYSHQVPVFVVGTKKDKLTGYRKAQYLDELMEKTDDYKEAKRLAEEKANTVAEEQFTELRNQLSQIEHYKADGYCCLSKNDDAGVRDLLSQTLDLIVDERVRLFCVAAQVVDVEQKINSAITECMRLGTHAIRTAAVPLPCSGMIGTPTVSRLICEHVLQCFGFPKAAPAEIEQIMSEIVMKNFKEYMKVSLSQFAAVSAVAVGVAVPTLGIGVIVGAAGCILGLPPTARMLLKCSCDMILILERSFRYDGKYVSIKQIEDAAKYYAKTTITTFNGKEKRLQQQVHDEIDQMIPLKKLTVGFKFNKLRSSVEEVVYNNRFGNPPDYASLRSPSSVGIDMSPGGPVEMDAVPAISELPGDEVDLSRIPKNDEKSDTGRPVIELDSTEIGTKDNIRPISSNLSGTTASTGPSLANKLVELHVQPPELEGSAPGNESGHQLEVPPLATRTEKEKSLSSAQEPQRPTRTPEFADYIRVFSYATTWDFFIYAVASIASIGAGITMPLMNIIFGQLVDQFTDYFKDVSSMSEGDFQRILDKQALYIMALFLARWGLNTINKYCFRMIGIRLSSAVRLHYLQSLFAQSIHVIDSMPAGAPATAITSTSNTLQVGISERLGTLLEFNGTIWAAIIVAFVWSWDITLVVSSLILYMMFVLAIMMPILLKAQIATAAADAQGTAIASEALQGIRLVTACGAQSRVIARYQEWVRKAMEEGQKMAPFMGIHLGLTFFGVFGTFGLAFWYGSQRYITGAISNPGVIIIVLMSVMMILTSMERIATPAMAVSKAMAAACEFFTVIDAPLPISSSLKPDIDSCDIVFDNVIFEYPSRPGVRVLDGLSCRIRAGENTAIVGPSGSGKSTIVGLLERWYSLKPHHVLPIVVEAMPQKQTNEDTEIQPTVDQGTALYPSLSGKISTGGHDLEDLDVKWWRSQIGLVQQEPFLFNDTIFNNVARGLIGSEWEDCPESKKRELVQNACQEAYADEFISRLPDGYDTRVGDGGAKLSGGQKQRLAIARSIIKKPRIIILDEATSAIDAKSEKIVQAALDRVAQNHTTITIAHRLSTIKKADNIIVLQKGTAVEQGTHADLMADSSGVYYSLVRAQALRGMEQTDDHTLADTETTKQIAHEDLTEMAPPASTVQQDFPQKTRGLFKSFGRLLYEQRAKWPTYIGIILSSMAVAAGTPIQAWLFAKALGVFLLQGDNLKSESQFWGSMWFALAGGVALGYVSEGWIGLRMQYYVSAVYKSQYLNDMLYQKLAFFDSEENSHGSLSSRVSSDAKQLEELLGVNLALLLSAVFNVTGCVTISLVFGWKLGLIAMSVALPVMIAAGCWKFKHEVHFDKMNSAVFMESSQFATEAIEAMRTVSSLTMEDSITSRYRELLDSHVNAANRKAQWTSAIFGFADSVGLGCQALLFWYGGSLLASGEYTMEAFFVCFMAAIQGAEAGSQGFGLAPSAAQVTASANRILDVQRSVHPDHLTGGSSEGGINDAHGGVKIELWDVSFKYPTRDVSVFDSLSITIEKGQYVAFVGASGSGKSTVISLLERFYDLEPGNGAILCNGQDINFTNVYEYRQALSLVSQEPAMFRGSVRDNILFGVPDPDSVSDEQIYQVCRDAFIHEFIISLPEGYNTDVGHKGVSMSGGQKQRIAIARALIRDPKLLLLDEATSALDSESEKVVAAAIDKASNGRTVISVAHRLSTVQNADVIFVFDNGRVVEKGSHTELVNKQGIYWEMCQNQALDR</sequence>
<keyword evidence="6 9" id="KW-1133">Transmembrane helix</keyword>
<feature type="transmembrane region" description="Helical" evidence="9">
    <location>
        <begin position="1026"/>
        <end position="1050"/>
    </location>
</feature>
<evidence type="ECO:0000256" key="6">
    <source>
        <dbReference type="ARBA" id="ARBA00022989"/>
    </source>
</evidence>
<dbReference type="CDD" id="cd18578">
    <property type="entry name" value="ABC_6TM_Pgp_ABCB1_D2_like"/>
    <property type="match status" value="1"/>
</dbReference>
<evidence type="ECO:0000256" key="8">
    <source>
        <dbReference type="SAM" id="MobiDB-lite"/>
    </source>
</evidence>
<feature type="domain" description="ABC transmembrane type-1" evidence="11">
    <location>
        <begin position="1030"/>
        <end position="1323"/>
    </location>
</feature>
<name>A0A9P7KV56_9HYPO</name>
<feature type="transmembrane region" description="Helical" evidence="9">
    <location>
        <begin position="1850"/>
        <end position="1868"/>
    </location>
</feature>
<dbReference type="GO" id="GO:0005743">
    <property type="term" value="C:mitochondrial inner membrane"/>
    <property type="evidence" value="ECO:0007669"/>
    <property type="project" value="TreeGrafter"/>
</dbReference>
<feature type="transmembrane region" description="Helical" evidence="9">
    <location>
        <begin position="1824"/>
        <end position="1844"/>
    </location>
</feature>
<comment type="caution">
    <text evidence="12">The sequence shown here is derived from an EMBL/GenBank/DDBJ whole genome shotgun (WGS) entry which is preliminary data.</text>
</comment>
<evidence type="ECO:0000256" key="1">
    <source>
        <dbReference type="ARBA" id="ARBA00004141"/>
    </source>
</evidence>
<keyword evidence="4" id="KW-0547">Nucleotide-binding</keyword>
<dbReference type="PANTHER" id="PTHR43394:SF27">
    <property type="entry name" value="ATP-DEPENDENT TRANSLOCASE ABCB1-LIKE"/>
    <property type="match status" value="1"/>
</dbReference>
<evidence type="ECO:0000256" key="3">
    <source>
        <dbReference type="ARBA" id="ARBA00022692"/>
    </source>
</evidence>
<feature type="domain" description="ABC transporter" evidence="10">
    <location>
        <begin position="2030"/>
        <end position="2270"/>
    </location>
</feature>
<reference evidence="12" key="1">
    <citation type="submission" date="2021-04" db="EMBL/GenBank/DDBJ databases">
        <title>Draft genome of Fusarium avenaceum strain F156N33, isolated from an atmospheric sample in Virginia.</title>
        <authorList>
            <person name="Yang S."/>
            <person name="Vinatzer B.A."/>
            <person name="Coleman J."/>
        </authorList>
    </citation>
    <scope>NUCLEOTIDE SEQUENCE</scope>
    <source>
        <strain evidence="12">F156N33</strain>
    </source>
</reference>
<feature type="region of interest" description="Disordered" evidence="8">
    <location>
        <begin position="988"/>
        <end position="1007"/>
    </location>
</feature>
<dbReference type="GO" id="GO:0005525">
    <property type="term" value="F:GTP binding"/>
    <property type="evidence" value="ECO:0007669"/>
    <property type="project" value="InterPro"/>
</dbReference>
<dbReference type="FunFam" id="3.40.50.300:FF:000913">
    <property type="entry name" value="ABC multidrug transporter SitT"/>
    <property type="match status" value="1"/>
</dbReference>
<evidence type="ECO:0000259" key="10">
    <source>
        <dbReference type="PROSITE" id="PS50893"/>
    </source>
</evidence>
<evidence type="ECO:0000256" key="7">
    <source>
        <dbReference type="ARBA" id="ARBA00023136"/>
    </source>
</evidence>
<evidence type="ECO:0000256" key="5">
    <source>
        <dbReference type="ARBA" id="ARBA00022840"/>
    </source>
</evidence>
<feature type="domain" description="ABC transporter" evidence="10">
    <location>
        <begin position="1354"/>
        <end position="1636"/>
    </location>
</feature>
<evidence type="ECO:0000259" key="11">
    <source>
        <dbReference type="PROSITE" id="PS50929"/>
    </source>
</evidence>
<dbReference type="GO" id="GO:0005524">
    <property type="term" value="F:ATP binding"/>
    <property type="evidence" value="ECO:0007669"/>
    <property type="project" value="UniProtKB-KW"/>
</dbReference>
<evidence type="ECO:0000313" key="13">
    <source>
        <dbReference type="Proteomes" id="UP000782241"/>
    </source>
</evidence>
<gene>
    <name evidence="12" type="ORF">KAF25_003598</name>
</gene>
<dbReference type="GO" id="GO:0090374">
    <property type="term" value="P:oligopeptide export from mitochondrion"/>
    <property type="evidence" value="ECO:0007669"/>
    <property type="project" value="TreeGrafter"/>
</dbReference>
<feature type="transmembrane region" description="Helical" evidence="9">
    <location>
        <begin position="1257"/>
        <end position="1280"/>
    </location>
</feature>
<dbReference type="PANTHER" id="PTHR43394">
    <property type="entry name" value="ATP-DEPENDENT PERMEASE MDL1, MITOCHONDRIAL"/>
    <property type="match status" value="1"/>
</dbReference>
<dbReference type="EMBL" id="JAGPUO010000010">
    <property type="protein sequence ID" value="KAG5660076.1"/>
    <property type="molecule type" value="Genomic_DNA"/>
</dbReference>
<dbReference type="SUPFAM" id="SSF52540">
    <property type="entry name" value="P-loop containing nucleoside triphosphate hydrolases"/>
    <property type="match status" value="4"/>
</dbReference>
<dbReference type="InterPro" id="IPR027417">
    <property type="entry name" value="P-loop_NTPase"/>
</dbReference>
<dbReference type="Pfam" id="PF09994">
    <property type="entry name" value="T6SS_Tle1-like_cat"/>
    <property type="match status" value="1"/>
</dbReference>
<dbReference type="InterPro" id="IPR003593">
    <property type="entry name" value="AAA+_ATPase"/>
</dbReference>
<feature type="transmembrane region" description="Helical" evidence="9">
    <location>
        <begin position="738"/>
        <end position="768"/>
    </location>
</feature>
<dbReference type="InterPro" id="IPR036640">
    <property type="entry name" value="ABC1_TM_sf"/>
</dbReference>
<dbReference type="InterPro" id="IPR011527">
    <property type="entry name" value="ABC1_TM_dom"/>
</dbReference>
<accession>A0A9P7KV56</accession>
<feature type="compositionally biased region" description="Polar residues" evidence="8">
    <location>
        <begin position="938"/>
        <end position="951"/>
    </location>
</feature>
<evidence type="ECO:0000256" key="2">
    <source>
        <dbReference type="ARBA" id="ARBA00007577"/>
    </source>
</evidence>
<dbReference type="InterPro" id="IPR018712">
    <property type="entry name" value="Tle1-like_cat"/>
</dbReference>
<feature type="compositionally biased region" description="Basic and acidic residues" evidence="8">
    <location>
        <begin position="905"/>
        <end position="918"/>
    </location>
</feature>
<dbReference type="SMART" id="SM00382">
    <property type="entry name" value="AAA"/>
    <property type="match status" value="2"/>
</dbReference>
<dbReference type="InterPro" id="IPR017871">
    <property type="entry name" value="ABC_transporter-like_CS"/>
</dbReference>
<dbReference type="CDD" id="cd18577">
    <property type="entry name" value="ABC_6TM_Pgp_ABCB1_D1_like"/>
    <property type="match status" value="1"/>
</dbReference>
<feature type="transmembrane region" description="Helical" evidence="9">
    <location>
        <begin position="1080"/>
        <end position="1101"/>
    </location>
</feature>
<feature type="transmembrane region" description="Helical" evidence="9">
    <location>
        <begin position="1745"/>
        <end position="1762"/>
    </location>
</feature>
<feature type="transmembrane region" description="Helical" evidence="9">
    <location>
        <begin position="1155"/>
        <end position="1175"/>
    </location>
</feature>
<protein>
    <recommendedName>
        <fullName evidence="14">ABC transporter</fullName>
    </recommendedName>
</protein>
<keyword evidence="7 9" id="KW-0472">Membrane</keyword>
<feature type="transmembrane region" description="Helical" evidence="9">
    <location>
        <begin position="1701"/>
        <end position="1725"/>
    </location>
</feature>
<dbReference type="SUPFAM" id="SSF90123">
    <property type="entry name" value="ABC transporter transmembrane region"/>
    <property type="match status" value="2"/>
</dbReference>
<dbReference type="Proteomes" id="UP000782241">
    <property type="component" value="Unassembled WGS sequence"/>
</dbReference>
<comment type="similarity">
    <text evidence="2">Belongs to the ABC transporter superfamily. ABCB family. Multidrug resistance exporter (TC 3.A.1.201) subfamily.</text>
</comment>
<keyword evidence="5" id="KW-0067">ATP-binding</keyword>
<dbReference type="PROSITE" id="PS00211">
    <property type="entry name" value="ABC_TRANSPORTER_1"/>
    <property type="match status" value="2"/>
</dbReference>
<organism evidence="12 13">
    <name type="scientific">Fusarium avenaceum</name>
    <dbReference type="NCBI Taxonomy" id="40199"/>
    <lineage>
        <taxon>Eukaryota</taxon>
        <taxon>Fungi</taxon>
        <taxon>Dikarya</taxon>
        <taxon>Ascomycota</taxon>
        <taxon>Pezizomycotina</taxon>
        <taxon>Sordariomycetes</taxon>
        <taxon>Hypocreomycetidae</taxon>
        <taxon>Hypocreales</taxon>
        <taxon>Nectriaceae</taxon>
        <taxon>Fusarium</taxon>
        <taxon>Fusarium tricinctum species complex</taxon>
    </lineage>
</organism>
<proteinExistence type="inferred from homology"/>
<keyword evidence="13" id="KW-1185">Reference proteome</keyword>
<dbReference type="Pfam" id="PF00664">
    <property type="entry name" value="ABC_membrane"/>
    <property type="match status" value="2"/>
</dbReference>
<dbReference type="Gene3D" id="3.40.50.300">
    <property type="entry name" value="P-loop containing nucleotide triphosphate hydrolases"/>
    <property type="match status" value="3"/>
</dbReference>
<feature type="domain" description="ABC transmembrane type-1" evidence="11">
    <location>
        <begin position="1705"/>
        <end position="1979"/>
    </location>
</feature>
<dbReference type="GO" id="GO:0016887">
    <property type="term" value="F:ATP hydrolysis activity"/>
    <property type="evidence" value="ECO:0007669"/>
    <property type="project" value="InterPro"/>
</dbReference>
<dbReference type="CDD" id="cd00882">
    <property type="entry name" value="Ras_like_GTPase"/>
    <property type="match status" value="1"/>
</dbReference>
<evidence type="ECO:0000313" key="12">
    <source>
        <dbReference type="EMBL" id="KAG5660076.1"/>
    </source>
</evidence>
<dbReference type="PROSITE" id="PS50929">
    <property type="entry name" value="ABC_TM1F"/>
    <property type="match status" value="2"/>
</dbReference>
<feature type="transmembrane region" description="Helical" evidence="9">
    <location>
        <begin position="1286"/>
        <end position="1309"/>
    </location>
</feature>
<dbReference type="Pfam" id="PF00005">
    <property type="entry name" value="ABC_tran"/>
    <property type="match status" value="3"/>
</dbReference>
<feature type="compositionally biased region" description="Polar residues" evidence="8">
    <location>
        <begin position="996"/>
        <end position="1006"/>
    </location>
</feature>
<evidence type="ECO:0000256" key="9">
    <source>
        <dbReference type="SAM" id="Phobius"/>
    </source>
</evidence>
<evidence type="ECO:0000256" key="4">
    <source>
        <dbReference type="ARBA" id="ARBA00022741"/>
    </source>
</evidence>
<evidence type="ECO:0008006" key="14">
    <source>
        <dbReference type="Google" id="ProtNLM"/>
    </source>
</evidence>
<dbReference type="InterPro" id="IPR039421">
    <property type="entry name" value="Type_1_exporter"/>
</dbReference>
<dbReference type="Gene3D" id="1.20.1560.10">
    <property type="entry name" value="ABC transporter type 1, transmembrane domain"/>
    <property type="match status" value="1"/>
</dbReference>
<dbReference type="PROSITE" id="PS50893">
    <property type="entry name" value="ABC_TRANSPORTER_2"/>
    <property type="match status" value="2"/>
</dbReference>
<dbReference type="InterPro" id="IPR003439">
    <property type="entry name" value="ABC_transporter-like_ATP-bd"/>
</dbReference>
<feature type="transmembrane region" description="Helical" evidence="9">
    <location>
        <begin position="1181"/>
        <end position="1202"/>
    </location>
</feature>
<feature type="region of interest" description="Disordered" evidence="8">
    <location>
        <begin position="901"/>
        <end position="951"/>
    </location>
</feature>
<comment type="subcellular location">
    <subcellularLocation>
        <location evidence="1">Membrane</location>
        <topology evidence="1">Multi-pass membrane protein</topology>
    </subcellularLocation>
</comment>
<dbReference type="GO" id="GO:0015421">
    <property type="term" value="F:ABC-type oligopeptide transporter activity"/>
    <property type="evidence" value="ECO:0007669"/>
    <property type="project" value="TreeGrafter"/>
</dbReference>
<dbReference type="CDD" id="cd03249">
    <property type="entry name" value="ABC_MTABC3_MDL1_MDL2"/>
    <property type="match status" value="1"/>
</dbReference>
<keyword evidence="3 9" id="KW-0812">Transmembrane</keyword>